<reference evidence="2 3" key="1">
    <citation type="submission" date="2018-03" db="EMBL/GenBank/DDBJ databases">
        <title>Draft genome sequence of Rohu Carp (Labeo rohita).</title>
        <authorList>
            <person name="Das P."/>
            <person name="Kushwaha B."/>
            <person name="Joshi C.G."/>
            <person name="Kumar D."/>
            <person name="Nagpure N.S."/>
            <person name="Sahoo L."/>
            <person name="Das S.P."/>
            <person name="Bit A."/>
            <person name="Patnaik S."/>
            <person name="Meher P.K."/>
            <person name="Jayasankar P."/>
            <person name="Koringa P.G."/>
            <person name="Patel N.V."/>
            <person name="Hinsu A.T."/>
            <person name="Kumar R."/>
            <person name="Pandey M."/>
            <person name="Agarwal S."/>
            <person name="Srivastava S."/>
            <person name="Singh M."/>
            <person name="Iquebal M.A."/>
            <person name="Jaiswal S."/>
            <person name="Angadi U.B."/>
            <person name="Kumar N."/>
            <person name="Raza M."/>
            <person name="Shah T.M."/>
            <person name="Rai A."/>
            <person name="Jena J.K."/>
        </authorList>
    </citation>
    <scope>NUCLEOTIDE SEQUENCE [LARGE SCALE GENOMIC DNA]</scope>
    <source>
        <strain evidence="2">DASCIFA01</strain>
        <tissue evidence="2">Testis</tissue>
    </source>
</reference>
<protein>
    <submittedName>
        <fullName evidence="2">Uncharacterized protein</fullName>
    </submittedName>
</protein>
<organism evidence="2 3">
    <name type="scientific">Labeo rohita</name>
    <name type="common">Indian major carp</name>
    <name type="synonym">Cyprinus rohita</name>
    <dbReference type="NCBI Taxonomy" id="84645"/>
    <lineage>
        <taxon>Eukaryota</taxon>
        <taxon>Metazoa</taxon>
        <taxon>Chordata</taxon>
        <taxon>Craniata</taxon>
        <taxon>Vertebrata</taxon>
        <taxon>Euteleostomi</taxon>
        <taxon>Actinopterygii</taxon>
        <taxon>Neopterygii</taxon>
        <taxon>Teleostei</taxon>
        <taxon>Ostariophysi</taxon>
        <taxon>Cypriniformes</taxon>
        <taxon>Cyprinidae</taxon>
        <taxon>Labeoninae</taxon>
        <taxon>Labeonini</taxon>
        <taxon>Labeo</taxon>
    </lineage>
</organism>
<keyword evidence="3" id="KW-1185">Reference proteome</keyword>
<gene>
    <name evidence="2" type="ORF">ROHU_031451</name>
</gene>
<evidence type="ECO:0000313" key="3">
    <source>
        <dbReference type="Proteomes" id="UP000290572"/>
    </source>
</evidence>
<dbReference type="EMBL" id="QBIY01013284">
    <property type="protein sequence ID" value="RXN09388.1"/>
    <property type="molecule type" value="Genomic_DNA"/>
</dbReference>
<feature type="compositionally biased region" description="Polar residues" evidence="1">
    <location>
        <begin position="104"/>
        <end position="116"/>
    </location>
</feature>
<proteinExistence type="predicted"/>
<feature type="region of interest" description="Disordered" evidence="1">
    <location>
        <begin position="97"/>
        <end position="116"/>
    </location>
</feature>
<name>A0A498LLU2_LABRO</name>
<sequence length="116" mass="13026">MNGGVHTRSTGDKLRRHEVCPDPENLLNTDVFNPTFEDFRTLVCLEIHFHNSNDKETEAEQDRTVFSLTLIISVAQGRVPEWRVLRSYPDVFGVTDGDEESRDSLYNSQSAAAVGG</sequence>
<comment type="caution">
    <text evidence="2">The sequence shown here is derived from an EMBL/GenBank/DDBJ whole genome shotgun (WGS) entry which is preliminary data.</text>
</comment>
<accession>A0A498LLU2</accession>
<evidence type="ECO:0000313" key="2">
    <source>
        <dbReference type="EMBL" id="RXN09388.1"/>
    </source>
</evidence>
<dbReference type="AlphaFoldDB" id="A0A498LLU2"/>
<dbReference type="Proteomes" id="UP000290572">
    <property type="component" value="Unassembled WGS sequence"/>
</dbReference>
<evidence type="ECO:0000256" key="1">
    <source>
        <dbReference type="SAM" id="MobiDB-lite"/>
    </source>
</evidence>